<name>A0A2P2QVN9_RHIMU</name>
<evidence type="ECO:0000313" key="2">
    <source>
        <dbReference type="EMBL" id="MBX71076.1"/>
    </source>
</evidence>
<keyword evidence="1" id="KW-0472">Membrane</keyword>
<feature type="transmembrane region" description="Helical" evidence="1">
    <location>
        <begin position="6"/>
        <end position="22"/>
    </location>
</feature>
<organism evidence="2">
    <name type="scientific">Rhizophora mucronata</name>
    <name type="common">Asiatic mangrove</name>
    <dbReference type="NCBI Taxonomy" id="61149"/>
    <lineage>
        <taxon>Eukaryota</taxon>
        <taxon>Viridiplantae</taxon>
        <taxon>Streptophyta</taxon>
        <taxon>Embryophyta</taxon>
        <taxon>Tracheophyta</taxon>
        <taxon>Spermatophyta</taxon>
        <taxon>Magnoliopsida</taxon>
        <taxon>eudicotyledons</taxon>
        <taxon>Gunneridae</taxon>
        <taxon>Pentapetalae</taxon>
        <taxon>rosids</taxon>
        <taxon>fabids</taxon>
        <taxon>Malpighiales</taxon>
        <taxon>Rhizophoraceae</taxon>
        <taxon>Rhizophora</taxon>
    </lineage>
</organism>
<keyword evidence="1" id="KW-1133">Transmembrane helix</keyword>
<dbReference type="EMBL" id="GGEC01090592">
    <property type="protein sequence ID" value="MBX71076.1"/>
    <property type="molecule type" value="Transcribed_RNA"/>
</dbReference>
<evidence type="ECO:0000256" key="1">
    <source>
        <dbReference type="SAM" id="Phobius"/>
    </source>
</evidence>
<accession>A0A2P2QVN9</accession>
<dbReference type="AlphaFoldDB" id="A0A2P2QVN9"/>
<keyword evidence="1" id="KW-0812">Transmembrane</keyword>
<sequence>MFPRIFIFLVLFEYLFFHVFRIC</sequence>
<proteinExistence type="predicted"/>
<reference evidence="2" key="1">
    <citation type="submission" date="2018-02" db="EMBL/GenBank/DDBJ databases">
        <title>Rhizophora mucronata_Transcriptome.</title>
        <authorList>
            <person name="Meera S.P."/>
            <person name="Sreeshan A."/>
            <person name="Augustine A."/>
        </authorList>
    </citation>
    <scope>NUCLEOTIDE SEQUENCE</scope>
    <source>
        <tissue evidence="2">Leaf</tissue>
    </source>
</reference>
<protein>
    <submittedName>
        <fullName evidence="2">Uncharacterized protein</fullName>
    </submittedName>
</protein>